<accession>A0ABV6NUX8</accession>
<organism evidence="1 2">
    <name type="scientific">Plantactinospora siamensis</name>
    <dbReference type="NCBI Taxonomy" id="555372"/>
    <lineage>
        <taxon>Bacteria</taxon>
        <taxon>Bacillati</taxon>
        <taxon>Actinomycetota</taxon>
        <taxon>Actinomycetes</taxon>
        <taxon>Micromonosporales</taxon>
        <taxon>Micromonosporaceae</taxon>
        <taxon>Plantactinospora</taxon>
    </lineage>
</organism>
<dbReference type="InterPro" id="IPR011008">
    <property type="entry name" value="Dimeric_a/b-barrel"/>
</dbReference>
<dbReference type="PANTHER" id="PTHR34389">
    <property type="entry name" value="L-RHAMNOSE MUTAROTASE"/>
    <property type="match status" value="1"/>
</dbReference>
<keyword evidence="2" id="KW-1185">Reference proteome</keyword>
<dbReference type="Proteomes" id="UP001589894">
    <property type="component" value="Unassembled WGS sequence"/>
</dbReference>
<sequence>MRRYGSVIRLRPERRDDYLRLHAAVWPAVERTLRAANIRNYTIFLHGDLLFGYYEYVGADHDADQARIAADPATRQWWTLTDPCQESLAEPGAGHWWAPMREVWHLSDEEPS</sequence>
<evidence type="ECO:0000313" key="1">
    <source>
        <dbReference type="EMBL" id="MFC0564570.1"/>
    </source>
</evidence>
<dbReference type="InterPro" id="IPR008000">
    <property type="entry name" value="Rham/fucose_mutarotase"/>
</dbReference>
<reference evidence="1 2" key="1">
    <citation type="submission" date="2024-09" db="EMBL/GenBank/DDBJ databases">
        <authorList>
            <person name="Sun Q."/>
            <person name="Mori K."/>
        </authorList>
    </citation>
    <scope>NUCLEOTIDE SEQUENCE [LARGE SCALE GENOMIC DNA]</scope>
    <source>
        <strain evidence="1 2">TBRC 2205</strain>
    </source>
</reference>
<dbReference type="Gene3D" id="3.30.70.100">
    <property type="match status" value="1"/>
</dbReference>
<gene>
    <name evidence="1" type="ORF">ACFFHU_10540</name>
</gene>
<name>A0ABV6NUX8_9ACTN</name>
<evidence type="ECO:0000313" key="2">
    <source>
        <dbReference type="Proteomes" id="UP001589894"/>
    </source>
</evidence>
<dbReference type="EMBL" id="JBHLUE010000007">
    <property type="protein sequence ID" value="MFC0564570.1"/>
    <property type="molecule type" value="Genomic_DNA"/>
</dbReference>
<dbReference type="PANTHER" id="PTHR34389:SF2">
    <property type="entry name" value="L-RHAMNOSE MUTAROTASE"/>
    <property type="match status" value="1"/>
</dbReference>
<comment type="caution">
    <text evidence="1">The sequence shown here is derived from an EMBL/GenBank/DDBJ whole genome shotgun (WGS) entry which is preliminary data.</text>
</comment>
<dbReference type="Pfam" id="PF05336">
    <property type="entry name" value="rhaM"/>
    <property type="match status" value="1"/>
</dbReference>
<protein>
    <submittedName>
        <fullName evidence="1">L-rhamnose mutarotase</fullName>
    </submittedName>
</protein>
<proteinExistence type="predicted"/>
<dbReference type="RefSeq" id="WP_377337690.1">
    <property type="nucleotide sequence ID" value="NZ_JBHLUE010000007.1"/>
</dbReference>
<dbReference type="SUPFAM" id="SSF54909">
    <property type="entry name" value="Dimeric alpha+beta barrel"/>
    <property type="match status" value="1"/>
</dbReference>